<dbReference type="Pfam" id="PF16189">
    <property type="entry name" value="Creatinase_N_2"/>
    <property type="match status" value="1"/>
</dbReference>
<evidence type="ECO:0000256" key="1">
    <source>
        <dbReference type="ARBA" id="ARBA00008766"/>
    </source>
</evidence>
<dbReference type="CDD" id="cd01085">
    <property type="entry name" value="APP"/>
    <property type="match status" value="1"/>
</dbReference>
<evidence type="ECO:0000259" key="4">
    <source>
        <dbReference type="Pfam" id="PF00557"/>
    </source>
</evidence>
<feature type="domain" description="Peptidase M24" evidence="4">
    <location>
        <begin position="350"/>
        <end position="565"/>
    </location>
</feature>
<dbReference type="InterPro" id="IPR050422">
    <property type="entry name" value="X-Pro_aminopeptidase_P"/>
</dbReference>
<evidence type="ECO:0000313" key="8">
    <source>
        <dbReference type="Proteomes" id="UP001558652"/>
    </source>
</evidence>
<proteinExistence type="inferred from homology"/>
<dbReference type="InterPro" id="IPR029149">
    <property type="entry name" value="Creatin/AminoP/Spt16_N"/>
</dbReference>
<dbReference type="PANTHER" id="PTHR43763">
    <property type="entry name" value="XAA-PRO AMINOPEPTIDASE 1"/>
    <property type="match status" value="1"/>
</dbReference>
<evidence type="ECO:0000259" key="6">
    <source>
        <dbReference type="Pfam" id="PF16188"/>
    </source>
</evidence>
<protein>
    <recommendedName>
        <fullName evidence="9">Xaa-Pro aminopeptidase 1</fullName>
    </recommendedName>
</protein>
<dbReference type="AlphaFoldDB" id="A0ABD0YT89"/>
<feature type="domain" description="Creatinase N-terminal" evidence="5">
    <location>
        <begin position="38"/>
        <end position="169"/>
    </location>
</feature>
<keyword evidence="8" id="KW-1185">Reference proteome</keyword>
<accession>A0ABD0YT89</accession>
<dbReference type="SUPFAM" id="SSF53092">
    <property type="entry name" value="Creatinase/prolidase N-terminal domain"/>
    <property type="match status" value="1"/>
</dbReference>
<dbReference type="InterPro" id="IPR036005">
    <property type="entry name" value="Creatinase/aminopeptidase-like"/>
</dbReference>
<feature type="domain" description="Peptidase M24 C-terminal" evidence="6">
    <location>
        <begin position="576"/>
        <end position="639"/>
    </location>
</feature>
<evidence type="ECO:0000313" key="7">
    <source>
        <dbReference type="EMBL" id="KAL1122414.1"/>
    </source>
</evidence>
<dbReference type="Pfam" id="PF16188">
    <property type="entry name" value="Peptidase_M24_C"/>
    <property type="match status" value="1"/>
</dbReference>
<evidence type="ECO:0000256" key="3">
    <source>
        <dbReference type="ARBA" id="ARBA00022801"/>
    </source>
</evidence>
<dbReference type="InterPro" id="IPR033740">
    <property type="entry name" value="Pept_M24B"/>
</dbReference>
<dbReference type="GO" id="GO:0005737">
    <property type="term" value="C:cytoplasm"/>
    <property type="evidence" value="ECO:0007669"/>
    <property type="project" value="UniProtKB-ARBA"/>
</dbReference>
<dbReference type="InterPro" id="IPR000587">
    <property type="entry name" value="Creatinase_N"/>
</dbReference>
<dbReference type="Proteomes" id="UP001558652">
    <property type="component" value="Unassembled WGS sequence"/>
</dbReference>
<dbReference type="GO" id="GO:0004177">
    <property type="term" value="F:aminopeptidase activity"/>
    <property type="evidence" value="ECO:0007669"/>
    <property type="project" value="UniProtKB-ARBA"/>
</dbReference>
<dbReference type="Gene3D" id="3.90.230.10">
    <property type="entry name" value="Creatinase/methionine aminopeptidase superfamily"/>
    <property type="match status" value="1"/>
</dbReference>
<keyword evidence="2" id="KW-0479">Metal-binding</keyword>
<dbReference type="FunFam" id="3.90.230.10:FF:000009">
    <property type="entry name" value="xaa-Pro aminopeptidase 2"/>
    <property type="match status" value="1"/>
</dbReference>
<evidence type="ECO:0008006" key="9">
    <source>
        <dbReference type="Google" id="ProtNLM"/>
    </source>
</evidence>
<sequence length="672" mass="76099">MLVGNGYSSKGVTRKLCPPMDNIPQPKNRVDTSAILARLRAEMRKITVVQGPPIDAYIVTFGDEHQSEYVAPRDQRLQYISGFSGDGMAVITLKKAALWVSDLYKLQANQELSCEWTLMIQSNSVSDWLKMELPGGRVGADPALVANSQWEGLLKELANSSTTLFPVKNNLVDQIWAHRPNYTSHEAYVWPIEYAGKTWQHKVSSVREVMKGDACDALVLTGLDEIGWLLNIRGRNIPHLPLLRAFLLITKDQIHLYTDLNKLAEQVKTHLRTESCFSALCARTHNYEQIWTDLRTLSQIWKKVCLPSETAFSPGVSRAIYLTIPAEKRKSMKSPIVAMKAEKNPVERQGMRNAHIRDAAAICDFMAYFELKMSLGEKWDELSISNSLDQFRREQALNRGISFRTTVAFGSHAALPHYEPNNATKLDVDNSSVLLIDSGGHYLDGTTDVTRTFHLGTPTEEQIDAYTRVLMGAINLAMLTFPHSLHMNKVDILARAPLWDAGFDYNHGTGHGIGSFLSVHEGPIFIAYNRNDDELFKEGYFFSDEPGYYKEDKFGIRLENILEVVERNGKNDSNTKFFGFDSVTLVPFEPRLIDLSKLSPQQIHWLNEYNKRVRNEVGTELKKQSRMKGFYWMMDKTLHIPEDCRLRGSSSSLKSQILIYVSIAFVISMAAF</sequence>
<gene>
    <name evidence="7" type="ORF">AAG570_003818</name>
</gene>
<comment type="caution">
    <text evidence="7">The sequence shown here is derived from an EMBL/GenBank/DDBJ whole genome shotgun (WGS) entry which is preliminary data.</text>
</comment>
<dbReference type="SUPFAM" id="SSF55920">
    <property type="entry name" value="Creatinase/aminopeptidase"/>
    <property type="match status" value="1"/>
</dbReference>
<dbReference type="Gene3D" id="3.40.350.10">
    <property type="entry name" value="Creatinase/prolidase N-terminal domain"/>
    <property type="match status" value="2"/>
</dbReference>
<reference evidence="7 8" key="1">
    <citation type="submission" date="2024-07" db="EMBL/GenBank/DDBJ databases">
        <title>Chromosome-level genome assembly of the water stick insect Ranatra chinensis (Heteroptera: Nepidae).</title>
        <authorList>
            <person name="Liu X."/>
        </authorList>
    </citation>
    <scope>NUCLEOTIDE SEQUENCE [LARGE SCALE GENOMIC DNA]</scope>
    <source>
        <strain evidence="7">Cailab_2021Rc</strain>
        <tissue evidence="7">Muscle</tissue>
    </source>
</reference>
<organism evidence="7 8">
    <name type="scientific">Ranatra chinensis</name>
    <dbReference type="NCBI Taxonomy" id="642074"/>
    <lineage>
        <taxon>Eukaryota</taxon>
        <taxon>Metazoa</taxon>
        <taxon>Ecdysozoa</taxon>
        <taxon>Arthropoda</taxon>
        <taxon>Hexapoda</taxon>
        <taxon>Insecta</taxon>
        <taxon>Pterygota</taxon>
        <taxon>Neoptera</taxon>
        <taxon>Paraneoptera</taxon>
        <taxon>Hemiptera</taxon>
        <taxon>Heteroptera</taxon>
        <taxon>Panheteroptera</taxon>
        <taxon>Nepomorpha</taxon>
        <taxon>Nepidae</taxon>
        <taxon>Ranatrinae</taxon>
        <taxon>Ranatra</taxon>
    </lineage>
</organism>
<dbReference type="InterPro" id="IPR032416">
    <property type="entry name" value="Peptidase_M24_C"/>
</dbReference>
<dbReference type="EMBL" id="JBFDAA010000014">
    <property type="protein sequence ID" value="KAL1122414.1"/>
    <property type="molecule type" value="Genomic_DNA"/>
</dbReference>
<dbReference type="GO" id="GO:0046872">
    <property type="term" value="F:metal ion binding"/>
    <property type="evidence" value="ECO:0007669"/>
    <property type="project" value="UniProtKB-KW"/>
</dbReference>
<evidence type="ECO:0000259" key="5">
    <source>
        <dbReference type="Pfam" id="PF01321"/>
    </source>
</evidence>
<dbReference type="Pfam" id="PF01321">
    <property type="entry name" value="Creatinase_N"/>
    <property type="match status" value="1"/>
</dbReference>
<dbReference type="Pfam" id="PF00557">
    <property type="entry name" value="Peptidase_M24"/>
    <property type="match status" value="1"/>
</dbReference>
<evidence type="ECO:0000256" key="2">
    <source>
        <dbReference type="ARBA" id="ARBA00022723"/>
    </source>
</evidence>
<keyword evidence="3" id="KW-0378">Hydrolase</keyword>
<dbReference type="PANTHER" id="PTHR43763:SF6">
    <property type="entry name" value="XAA-PRO AMINOPEPTIDASE 1"/>
    <property type="match status" value="1"/>
</dbReference>
<name>A0ABD0YT89_9HEMI</name>
<dbReference type="InterPro" id="IPR000994">
    <property type="entry name" value="Pept_M24"/>
</dbReference>
<comment type="similarity">
    <text evidence="1">Belongs to the peptidase M24B family.</text>
</comment>